<feature type="domain" description="Alpha galactosidase C-terminal" evidence="9">
    <location>
        <begin position="356"/>
        <end position="443"/>
    </location>
</feature>
<keyword evidence="5 7" id="KW-0378">Hydrolase</keyword>
<dbReference type="InterPro" id="IPR017853">
    <property type="entry name" value="GH"/>
</dbReference>
<keyword evidence="7" id="KW-1015">Disulfide bond</keyword>
<dbReference type="Pfam" id="PF17801">
    <property type="entry name" value="Melibiase_C"/>
    <property type="match status" value="1"/>
</dbReference>
<evidence type="ECO:0000256" key="1">
    <source>
        <dbReference type="ARBA" id="ARBA00001255"/>
    </source>
</evidence>
<dbReference type="Gene3D" id="3.20.20.70">
    <property type="entry name" value="Aldolase class I"/>
    <property type="match status" value="1"/>
</dbReference>
<dbReference type="InterPro" id="IPR000111">
    <property type="entry name" value="Glyco_hydro_27/36_CS"/>
</dbReference>
<keyword evidence="4 8" id="KW-0732">Signal</keyword>
<dbReference type="InterPro" id="IPR041233">
    <property type="entry name" value="Melibiase_C"/>
</dbReference>
<dbReference type="Pfam" id="PF16499">
    <property type="entry name" value="Melibiase_2"/>
    <property type="match status" value="2"/>
</dbReference>
<dbReference type="EC" id="3.2.1.22" evidence="3 7"/>
<evidence type="ECO:0000256" key="7">
    <source>
        <dbReference type="RuleBase" id="RU361168"/>
    </source>
</evidence>
<gene>
    <name evidence="10" type="ORF">C8Q71DRAFT_811277</name>
</gene>
<dbReference type="PANTHER" id="PTHR11452">
    <property type="entry name" value="ALPHA-GALACTOSIDASE/ALPHA-N-ACETYLGALACTOSAMINIDASE"/>
    <property type="match status" value="1"/>
</dbReference>
<dbReference type="SUPFAM" id="SSF51011">
    <property type="entry name" value="Glycosyl hydrolase domain"/>
    <property type="match status" value="1"/>
</dbReference>
<dbReference type="PRINTS" id="PR00740">
    <property type="entry name" value="GLHYDRLASE27"/>
</dbReference>
<keyword evidence="11" id="KW-1185">Reference proteome</keyword>
<evidence type="ECO:0000259" key="9">
    <source>
        <dbReference type="Pfam" id="PF17801"/>
    </source>
</evidence>
<dbReference type="CDD" id="cd14792">
    <property type="entry name" value="GH27"/>
    <property type="match status" value="1"/>
</dbReference>
<evidence type="ECO:0000256" key="3">
    <source>
        <dbReference type="ARBA" id="ARBA00012755"/>
    </source>
</evidence>
<evidence type="ECO:0000256" key="4">
    <source>
        <dbReference type="ARBA" id="ARBA00022729"/>
    </source>
</evidence>
<dbReference type="PROSITE" id="PS00512">
    <property type="entry name" value="ALPHA_GALACTOSIDASE"/>
    <property type="match status" value="1"/>
</dbReference>
<name>A0ABQ8KDL5_9APHY</name>
<evidence type="ECO:0000313" key="10">
    <source>
        <dbReference type="EMBL" id="KAH9835734.1"/>
    </source>
</evidence>
<evidence type="ECO:0000256" key="2">
    <source>
        <dbReference type="ARBA" id="ARBA00009743"/>
    </source>
</evidence>
<organism evidence="10 11">
    <name type="scientific">Rhodofomes roseus</name>
    <dbReference type="NCBI Taxonomy" id="34475"/>
    <lineage>
        <taxon>Eukaryota</taxon>
        <taxon>Fungi</taxon>
        <taxon>Dikarya</taxon>
        <taxon>Basidiomycota</taxon>
        <taxon>Agaricomycotina</taxon>
        <taxon>Agaricomycetes</taxon>
        <taxon>Polyporales</taxon>
        <taxon>Rhodofomes</taxon>
    </lineage>
</organism>
<comment type="similarity">
    <text evidence="2 7">Belongs to the glycosyl hydrolase 27 family.</text>
</comment>
<comment type="caution">
    <text evidence="10">The sequence shown here is derived from an EMBL/GenBank/DDBJ whole genome shotgun (WGS) entry which is preliminary data.</text>
</comment>
<dbReference type="PANTHER" id="PTHR11452:SF75">
    <property type="entry name" value="ALPHA-GALACTOSIDASE MEL1"/>
    <property type="match status" value="1"/>
</dbReference>
<dbReference type="InterPro" id="IPR002241">
    <property type="entry name" value="Glyco_hydro_27"/>
</dbReference>
<dbReference type="InterPro" id="IPR013780">
    <property type="entry name" value="Glyco_hydro_b"/>
</dbReference>
<dbReference type="GeneID" id="72006790"/>
<dbReference type="SUPFAM" id="SSF51445">
    <property type="entry name" value="(Trans)glycosidases"/>
    <property type="match status" value="1"/>
</dbReference>
<dbReference type="Proteomes" id="UP000814176">
    <property type="component" value="Unassembled WGS sequence"/>
</dbReference>
<reference evidence="10 11" key="1">
    <citation type="journal article" date="2021" name="Environ. Microbiol.">
        <title>Gene family expansions and transcriptome signatures uncover fungal adaptations to wood decay.</title>
        <authorList>
            <person name="Hage H."/>
            <person name="Miyauchi S."/>
            <person name="Viragh M."/>
            <person name="Drula E."/>
            <person name="Min B."/>
            <person name="Chaduli D."/>
            <person name="Navarro D."/>
            <person name="Favel A."/>
            <person name="Norest M."/>
            <person name="Lesage-Meessen L."/>
            <person name="Balint B."/>
            <person name="Merenyi Z."/>
            <person name="de Eugenio L."/>
            <person name="Morin E."/>
            <person name="Martinez A.T."/>
            <person name="Baldrian P."/>
            <person name="Stursova M."/>
            <person name="Martinez M.J."/>
            <person name="Novotny C."/>
            <person name="Magnuson J.K."/>
            <person name="Spatafora J.W."/>
            <person name="Maurice S."/>
            <person name="Pangilinan J."/>
            <person name="Andreopoulos W."/>
            <person name="LaButti K."/>
            <person name="Hundley H."/>
            <person name="Na H."/>
            <person name="Kuo A."/>
            <person name="Barry K."/>
            <person name="Lipzen A."/>
            <person name="Henrissat B."/>
            <person name="Riley R."/>
            <person name="Ahrendt S."/>
            <person name="Nagy L.G."/>
            <person name="Grigoriev I.V."/>
            <person name="Martin F."/>
            <person name="Rosso M.N."/>
        </authorList>
    </citation>
    <scope>NUCLEOTIDE SEQUENCE [LARGE SCALE GENOMIC DNA]</scope>
    <source>
        <strain evidence="10 11">CIRM-BRFM 1785</strain>
    </source>
</reference>
<dbReference type="Gene3D" id="2.60.40.1180">
    <property type="entry name" value="Golgi alpha-mannosidase II"/>
    <property type="match status" value="1"/>
</dbReference>
<protein>
    <recommendedName>
        <fullName evidence="3 7">Alpha-galactosidase</fullName>
        <ecNumber evidence="3 7">3.2.1.22</ecNumber>
    </recommendedName>
    <alternativeName>
        <fullName evidence="7">Melibiase</fullName>
    </alternativeName>
</protein>
<dbReference type="InterPro" id="IPR013785">
    <property type="entry name" value="Aldolase_TIM"/>
</dbReference>
<comment type="catalytic activity">
    <reaction evidence="1 7">
        <text>Hydrolysis of terminal, non-reducing alpha-D-galactose residues in alpha-D-galactosides, including galactose oligosaccharides, galactomannans and galactolipids.</text>
        <dbReference type="EC" id="3.2.1.22"/>
    </reaction>
</comment>
<evidence type="ECO:0000256" key="6">
    <source>
        <dbReference type="ARBA" id="ARBA00023295"/>
    </source>
</evidence>
<keyword evidence="6 7" id="KW-0326">Glycosidase</keyword>
<evidence type="ECO:0000256" key="8">
    <source>
        <dbReference type="SAM" id="SignalP"/>
    </source>
</evidence>
<dbReference type="RefSeq" id="XP_047778111.1">
    <property type="nucleotide sequence ID" value="XM_047926058.1"/>
</dbReference>
<feature type="signal peptide" evidence="8">
    <location>
        <begin position="1"/>
        <end position="19"/>
    </location>
</feature>
<feature type="chain" id="PRO_5046969767" description="Alpha-galactosidase" evidence="8">
    <location>
        <begin position="20"/>
        <end position="460"/>
    </location>
</feature>
<accession>A0ABQ8KDL5</accession>
<evidence type="ECO:0000313" key="11">
    <source>
        <dbReference type="Proteomes" id="UP000814176"/>
    </source>
</evidence>
<proteinExistence type="inferred from homology"/>
<dbReference type="GO" id="GO:0016787">
    <property type="term" value="F:hydrolase activity"/>
    <property type="evidence" value="ECO:0007669"/>
    <property type="project" value="UniProtKB-KW"/>
</dbReference>
<dbReference type="EMBL" id="JADCUA010000012">
    <property type="protein sequence ID" value="KAH9835734.1"/>
    <property type="molecule type" value="Genomic_DNA"/>
</dbReference>
<sequence length="460" mass="50475">MATSSLLLVLALQLSGALAHNNGLALTPQMGWNTYSHFGCDFSEDVIMSVAQSFIANGLPDYGYEYILLDDCWQAPARNETTGAPVADPTKFPNGLASLADQIHSLGLKFGIYSDAGKCVIMLDAFRRRRHFNSIASPRYTCGGRFASLGYETIDAQTYAEWGMDYLKYDNCYNEGQAGTPKLSYDRHANMSNALNATGRPILYSMCNWGEDGPWNFAPTIANSWRISGDIYDNYDRFDERCPCTSMLDCKLPGYQCAMTRIIDFVAPLSQKAGPNHWNDLDILQVGKGGMTYDEYVTHFSMWALLKSPLILGNDVTSMTNETLSIITNDAIIAVNQDANGSPVERRWNTPISTGGTLSLWSGSLVKNTFVAALMNTSPDAQTVSVNFTDVFIDQGASYQAGTYEIYDLWQKDDAGAWGASVGTYTGSIPNVQIGAHQVKVWKAVPTSSDSASRRDLSEL</sequence>
<evidence type="ECO:0000256" key="5">
    <source>
        <dbReference type="ARBA" id="ARBA00022801"/>
    </source>
</evidence>